<evidence type="ECO:0000256" key="1">
    <source>
        <dbReference type="SAM" id="Phobius"/>
    </source>
</evidence>
<feature type="transmembrane region" description="Helical" evidence="1">
    <location>
        <begin position="109"/>
        <end position="128"/>
    </location>
</feature>
<evidence type="ECO:0000313" key="3">
    <source>
        <dbReference type="Proteomes" id="UP000241764"/>
    </source>
</evidence>
<protein>
    <submittedName>
        <fullName evidence="2">Uncharacterized protein</fullName>
    </submittedName>
</protein>
<dbReference type="EMBL" id="PGGM01000023">
    <property type="protein sequence ID" value="PSH56367.1"/>
    <property type="molecule type" value="Genomic_DNA"/>
</dbReference>
<keyword evidence="3" id="KW-1185">Reference proteome</keyword>
<dbReference type="RefSeq" id="WP_106667641.1">
    <property type="nucleotide sequence ID" value="NZ_PGGM01000023.1"/>
</dbReference>
<accession>A0A2P7AQ68</accession>
<comment type="caution">
    <text evidence="2">The sequence shown here is derived from an EMBL/GenBank/DDBJ whole genome shotgun (WGS) entry which is preliminary data.</text>
</comment>
<dbReference type="AlphaFoldDB" id="A0A2P7AQ68"/>
<feature type="transmembrane region" description="Helical" evidence="1">
    <location>
        <begin position="49"/>
        <end position="73"/>
    </location>
</feature>
<name>A0A2P7AQ68_9HYPH</name>
<feature type="transmembrane region" description="Helical" evidence="1">
    <location>
        <begin position="85"/>
        <end position="103"/>
    </location>
</feature>
<dbReference type="Proteomes" id="UP000241764">
    <property type="component" value="Unassembled WGS sequence"/>
</dbReference>
<keyword evidence="1" id="KW-0472">Membrane</keyword>
<evidence type="ECO:0000313" key="2">
    <source>
        <dbReference type="EMBL" id="PSH56367.1"/>
    </source>
</evidence>
<keyword evidence="1" id="KW-0812">Transmembrane</keyword>
<sequence>MLLVASLVGRLAFFLAGFVLASLVAGVGFSLFFINSLQFIVDSPDNRHIRFIIFVSELIGAIALVPAIIITVIGSRRPNNPPGPYATLGAITGTVGSLLFFGVSIPFNIYLGAVGALAAYVFYFIGVYSSDRMIRPKRIA</sequence>
<proteinExistence type="predicted"/>
<feature type="transmembrane region" description="Helical" evidence="1">
    <location>
        <begin position="12"/>
        <end position="34"/>
    </location>
</feature>
<organism evidence="2 3">
    <name type="scientific">Phyllobacterium sophorae</name>
    <dbReference type="NCBI Taxonomy" id="1520277"/>
    <lineage>
        <taxon>Bacteria</taxon>
        <taxon>Pseudomonadati</taxon>
        <taxon>Pseudomonadota</taxon>
        <taxon>Alphaproteobacteria</taxon>
        <taxon>Hyphomicrobiales</taxon>
        <taxon>Phyllobacteriaceae</taxon>
        <taxon>Phyllobacterium</taxon>
    </lineage>
</organism>
<gene>
    <name evidence="2" type="ORF">CU103_29730</name>
</gene>
<reference evidence="3" key="1">
    <citation type="submission" date="2017-11" db="EMBL/GenBank/DDBJ databases">
        <authorList>
            <person name="Kuznetsova I."/>
            <person name="Sazanova A."/>
            <person name="Chirak E."/>
            <person name="Safronova V."/>
            <person name="Willems A."/>
        </authorList>
    </citation>
    <scope>NUCLEOTIDE SEQUENCE [LARGE SCALE GENOMIC DNA]</scope>
    <source>
        <strain evidence="3">CCBAU 03422</strain>
    </source>
</reference>
<keyword evidence="1" id="KW-1133">Transmembrane helix</keyword>